<comment type="similarity">
    <text evidence="1">Belongs to the UPF0738 family.</text>
</comment>
<accession>A0A0J6EZ84</accession>
<sequence>MQNRIEITEADLLDDRLVLTSGIKDEEKRKPTGRMLADSDYFAFVYILEQGDSFQYAILNESIWPDMKSALDRHIPVFLNIGKEELELEGFHAELQYLIDNIKDNANYGEEMEERVKRAFL</sequence>
<comment type="caution">
    <text evidence="2">The sequence shown here is derived from an EMBL/GenBank/DDBJ whole genome shotgun (WGS) entry which is preliminary data.</text>
</comment>
<dbReference type="RefSeq" id="WP_048355691.1">
    <property type="nucleotide sequence ID" value="NZ_CP023481.1"/>
</dbReference>
<protein>
    <recommendedName>
        <fullName evidence="1">UPF0738 protein AB447_220190</fullName>
    </recommendedName>
</protein>
<dbReference type="OrthoDB" id="2966478at2"/>
<dbReference type="Proteomes" id="UP001341297">
    <property type="component" value="Unassembled WGS sequence"/>
</dbReference>
<dbReference type="EMBL" id="LECW02000022">
    <property type="protein sequence ID" value="KRT93268.1"/>
    <property type="molecule type" value="Genomic_DNA"/>
</dbReference>
<name>A0A0J6EB87_9BACI</name>
<evidence type="ECO:0000313" key="2">
    <source>
        <dbReference type="EMBL" id="KRT93268.1"/>
    </source>
</evidence>
<keyword evidence="5" id="KW-1185">Reference proteome</keyword>
<evidence type="ECO:0000313" key="3">
    <source>
        <dbReference type="EMBL" id="MEC0487548.1"/>
    </source>
</evidence>
<dbReference type="InterPro" id="IPR020908">
    <property type="entry name" value="UPF0738"/>
</dbReference>
<organism evidence="2 4">
    <name type="scientific">Bacillus glycinifermentans</name>
    <dbReference type="NCBI Taxonomy" id="1664069"/>
    <lineage>
        <taxon>Bacteria</taxon>
        <taxon>Bacillati</taxon>
        <taxon>Bacillota</taxon>
        <taxon>Bacilli</taxon>
        <taxon>Bacillales</taxon>
        <taxon>Bacillaceae</taxon>
        <taxon>Bacillus</taxon>
    </lineage>
</organism>
<evidence type="ECO:0000313" key="5">
    <source>
        <dbReference type="Proteomes" id="UP001341297"/>
    </source>
</evidence>
<reference evidence="2 4" key="1">
    <citation type="journal article" date="2015" name="Int. J. Syst. Evol. Microbiol.">
        <title>Bacillus glycinifermentans sp. nov., isolated from fermented soybean paste.</title>
        <authorList>
            <person name="Kim S.J."/>
            <person name="Dunlap C.A."/>
            <person name="Kwon S.W."/>
            <person name="Rooney A.P."/>
        </authorList>
    </citation>
    <scope>NUCLEOTIDE SEQUENCE [LARGE SCALE GENOMIC DNA]</scope>
    <source>
        <strain evidence="2 4">GO-13</strain>
    </source>
</reference>
<proteinExistence type="inferred from homology"/>
<evidence type="ECO:0000256" key="1">
    <source>
        <dbReference type="HAMAP-Rule" id="MF_01861"/>
    </source>
</evidence>
<dbReference type="EMBL" id="JARRTL010000034">
    <property type="protein sequence ID" value="MEC0487548.1"/>
    <property type="molecule type" value="Genomic_DNA"/>
</dbReference>
<dbReference type="AlphaFoldDB" id="A0A0J6EB87"/>
<reference evidence="3 5" key="3">
    <citation type="submission" date="2023-03" db="EMBL/GenBank/DDBJ databases">
        <title>Agriculturally important microbes genome sequencing.</title>
        <authorList>
            <person name="Dunlap C."/>
        </authorList>
    </citation>
    <scope>NUCLEOTIDE SEQUENCE [LARGE SCALE GENOMIC DNA]</scope>
    <source>
        <strain evidence="3 5">CBP-3203</strain>
    </source>
</reference>
<dbReference type="PATRIC" id="fig|1664069.3.peg.1262"/>
<reference evidence="2" key="2">
    <citation type="submission" date="2015-10" db="EMBL/GenBank/DDBJ databases">
        <authorList>
            <person name="Gilbert D.G."/>
        </authorList>
    </citation>
    <scope>NUCLEOTIDE SEQUENCE</scope>
    <source>
        <strain evidence="2">GO-13</strain>
    </source>
</reference>
<dbReference type="Proteomes" id="UP000036168">
    <property type="component" value="Unassembled WGS sequence"/>
</dbReference>
<dbReference type="HAMAP" id="MF_01861">
    <property type="entry name" value="UPF0738"/>
    <property type="match status" value="1"/>
</dbReference>
<evidence type="ECO:0000313" key="4">
    <source>
        <dbReference type="Proteomes" id="UP000036168"/>
    </source>
</evidence>
<dbReference type="Pfam" id="PF19785">
    <property type="entry name" value="UPF0738"/>
    <property type="match status" value="1"/>
</dbReference>
<accession>A0A0J6EB87</accession>
<dbReference type="STRING" id="1664069.BGLY_1272"/>
<gene>
    <name evidence="2" type="ORF">AB447_220190</name>
    <name evidence="3" type="ORF">P8828_22645</name>
</gene>